<dbReference type="RefSeq" id="WP_206870956.1">
    <property type="nucleotide sequence ID" value="NZ_BMBA01000003.1"/>
</dbReference>
<sequence length="371" mass="43561">MKRLIVIGINYISLKIQLLINSQNCSIEAFVSDNPNNIGKHINSIPVIPLSDLNKFNYDYIILVNDMMLESNDNKILNLNEFIRYFYDFEIYRSFFQYEEKKKNLHAFITGLSFAEVGINANEFPFSTVNFANSSQDLYFDYNIAKYIFSNKNYCKNIEYCFIGLSYYSFNYDLSKSSLKERVWFYYPFLKTLHNYTDTNNILNKLTLFESIEREVLTNNFKSTLFQLLATINEANWDKFVSGVFSASKKDEGIRLALKDSKKNFPLTVQENISILNEYIKLLKVNNVTPIIVICPTTNYYYDNISSNIKKAFNQILSYFKDTEQVTIIDYFESNFFDYIDFYDATHLNKHGSKKFTNLLIEEISKIQSLV</sequence>
<evidence type="ECO:0000313" key="1">
    <source>
        <dbReference type="EMBL" id="GFZ32681.1"/>
    </source>
</evidence>
<organism evidence="1 2">
    <name type="scientific">Clostridium zeae</name>
    <dbReference type="NCBI Taxonomy" id="2759022"/>
    <lineage>
        <taxon>Bacteria</taxon>
        <taxon>Bacillati</taxon>
        <taxon>Bacillota</taxon>
        <taxon>Clostridia</taxon>
        <taxon>Eubacteriales</taxon>
        <taxon>Clostridiaceae</taxon>
        <taxon>Clostridium</taxon>
    </lineage>
</organism>
<dbReference type="EMBL" id="BMBA01000003">
    <property type="protein sequence ID" value="GFZ32681.1"/>
    <property type="molecule type" value="Genomic_DNA"/>
</dbReference>
<dbReference type="Gene3D" id="3.40.50.1110">
    <property type="entry name" value="SGNH hydrolase"/>
    <property type="match status" value="1"/>
</dbReference>
<dbReference type="SUPFAM" id="SSF52266">
    <property type="entry name" value="SGNH hydrolase"/>
    <property type="match status" value="1"/>
</dbReference>
<comment type="caution">
    <text evidence="1">The sequence shown here is derived from an EMBL/GenBank/DDBJ whole genome shotgun (WGS) entry which is preliminary data.</text>
</comment>
<reference evidence="1 2" key="1">
    <citation type="journal article" date="2021" name="Int. J. Syst. Evol. Microbiol.">
        <title>Clostridium zeae sp. nov., isolated from corn silage.</title>
        <authorList>
            <person name="Kobayashi H."/>
            <person name="Tanizawa Y."/>
            <person name="Yagura M."/>
            <person name="Sakamoto M."/>
            <person name="Ohkuma M."/>
            <person name="Tohno M."/>
        </authorList>
    </citation>
    <scope>NUCLEOTIDE SEQUENCE [LARGE SCALE GENOMIC DNA]</scope>
    <source>
        <strain evidence="1 2">CSC2</strain>
    </source>
</reference>
<dbReference type="Proteomes" id="UP000663802">
    <property type="component" value="Unassembled WGS sequence"/>
</dbReference>
<dbReference type="InterPro" id="IPR036514">
    <property type="entry name" value="SGNH_hydro_sf"/>
</dbReference>
<accession>A0ABQ1ED55</accession>
<keyword evidence="2" id="KW-1185">Reference proteome</keyword>
<evidence type="ECO:0000313" key="2">
    <source>
        <dbReference type="Proteomes" id="UP000663802"/>
    </source>
</evidence>
<proteinExistence type="predicted"/>
<name>A0ABQ1ED55_9CLOT</name>
<dbReference type="Gene3D" id="3.40.50.720">
    <property type="entry name" value="NAD(P)-binding Rossmann-like Domain"/>
    <property type="match status" value="1"/>
</dbReference>
<gene>
    <name evidence="1" type="ORF">CSC2_32070</name>
</gene>
<protein>
    <submittedName>
        <fullName evidence="1">Chemotaxis protein</fullName>
    </submittedName>
</protein>